<feature type="transmembrane region" description="Helical" evidence="5">
    <location>
        <begin position="67"/>
        <end position="85"/>
    </location>
</feature>
<evidence type="ECO:0000256" key="3">
    <source>
        <dbReference type="ARBA" id="ARBA00022989"/>
    </source>
</evidence>
<evidence type="ECO:0000256" key="4">
    <source>
        <dbReference type="ARBA" id="ARBA00023136"/>
    </source>
</evidence>
<keyword evidence="2 5" id="KW-0812">Transmembrane</keyword>
<dbReference type="InterPro" id="IPR007300">
    <property type="entry name" value="CidB/LrgB"/>
</dbReference>
<dbReference type="AlphaFoldDB" id="A0A6N2T3R5"/>
<feature type="transmembrane region" description="Helical" evidence="5">
    <location>
        <begin position="37"/>
        <end position="55"/>
    </location>
</feature>
<dbReference type="PANTHER" id="PTHR30249">
    <property type="entry name" value="PUTATIVE SEROTONIN TRANSPORTER"/>
    <property type="match status" value="1"/>
</dbReference>
<dbReference type="EMBL" id="CACRSL010000003">
    <property type="protein sequence ID" value="VYS99662.1"/>
    <property type="molecule type" value="Genomic_DNA"/>
</dbReference>
<gene>
    <name evidence="6" type="primary">yohK</name>
    <name evidence="6" type="ORF">AULFYP135_01224</name>
</gene>
<evidence type="ECO:0000313" key="6">
    <source>
        <dbReference type="EMBL" id="VYS99662.1"/>
    </source>
</evidence>
<name>A0A6N2T3R5_9FIRM</name>
<protein>
    <submittedName>
        <fullName evidence="6">Inner membrane protein YohK</fullName>
    </submittedName>
</protein>
<proteinExistence type="predicted"/>
<feature type="transmembrane region" description="Helical" evidence="5">
    <location>
        <begin position="147"/>
        <end position="170"/>
    </location>
</feature>
<feature type="transmembrane region" description="Helical" evidence="5">
    <location>
        <begin position="213"/>
        <end position="232"/>
    </location>
</feature>
<sequence>MNNLFAYLTTNPYFGLALTFGAFFLADFLCKKLKITFLNPLLIAIAIVIGVLLAFDIPYEDYNLGASQFSFLLGPVTVAFAVPLYKQLDVLKKNFAVIMTGIVSGCLASVASVFACCKLLGLSPVIYYSLIPKSITSSIAVSVSEEIGGISALTVALVVLTGLLGAAIASGMVKLLHLKNKVAIGLAIGTCSHAIGTSRAMQMGEVEGAMSSLAIVVAGVVTVFLAPVAAMLL</sequence>
<feature type="transmembrane region" description="Helical" evidence="5">
    <location>
        <begin position="97"/>
        <end position="127"/>
    </location>
</feature>
<evidence type="ECO:0000256" key="1">
    <source>
        <dbReference type="ARBA" id="ARBA00004141"/>
    </source>
</evidence>
<keyword evidence="3 5" id="KW-1133">Transmembrane helix</keyword>
<evidence type="ECO:0000256" key="5">
    <source>
        <dbReference type="SAM" id="Phobius"/>
    </source>
</evidence>
<reference evidence="6" key="1">
    <citation type="submission" date="2019-11" db="EMBL/GenBank/DDBJ databases">
        <authorList>
            <person name="Feng L."/>
        </authorList>
    </citation>
    <scope>NUCLEOTIDE SEQUENCE</scope>
    <source>
        <strain evidence="6">AundefinedLFYP135</strain>
    </source>
</reference>
<keyword evidence="4 5" id="KW-0472">Membrane</keyword>
<comment type="subcellular location">
    <subcellularLocation>
        <location evidence="1">Membrane</location>
        <topology evidence="1">Multi-pass membrane protein</topology>
    </subcellularLocation>
</comment>
<accession>A0A6N2T3R5</accession>
<dbReference type="GO" id="GO:0016020">
    <property type="term" value="C:membrane"/>
    <property type="evidence" value="ECO:0007669"/>
    <property type="project" value="UniProtKB-SubCell"/>
</dbReference>
<dbReference type="PANTHER" id="PTHR30249:SF0">
    <property type="entry name" value="PLASTIDAL GLYCOLATE_GLYCERATE TRANSLOCATOR 1, CHLOROPLASTIC"/>
    <property type="match status" value="1"/>
</dbReference>
<evidence type="ECO:0000256" key="2">
    <source>
        <dbReference type="ARBA" id="ARBA00022692"/>
    </source>
</evidence>
<feature type="transmembrane region" description="Helical" evidence="5">
    <location>
        <begin position="12"/>
        <end position="30"/>
    </location>
</feature>
<dbReference type="Pfam" id="PF04172">
    <property type="entry name" value="LrgB"/>
    <property type="match status" value="1"/>
</dbReference>
<organism evidence="6">
    <name type="scientific">uncultured Anaerotruncus sp</name>
    <dbReference type="NCBI Taxonomy" id="905011"/>
    <lineage>
        <taxon>Bacteria</taxon>
        <taxon>Bacillati</taxon>
        <taxon>Bacillota</taxon>
        <taxon>Clostridia</taxon>
        <taxon>Eubacteriales</taxon>
        <taxon>Oscillospiraceae</taxon>
        <taxon>Anaerotruncus</taxon>
        <taxon>environmental samples</taxon>
    </lineage>
</organism>